<organism evidence="2 3">
    <name type="scientific">Mucilaginibacter jinjuensis</name>
    <dbReference type="NCBI Taxonomy" id="1176721"/>
    <lineage>
        <taxon>Bacteria</taxon>
        <taxon>Pseudomonadati</taxon>
        <taxon>Bacteroidota</taxon>
        <taxon>Sphingobacteriia</taxon>
        <taxon>Sphingobacteriales</taxon>
        <taxon>Sphingobacteriaceae</taxon>
        <taxon>Mucilaginibacter</taxon>
    </lineage>
</organism>
<proteinExistence type="predicted"/>
<sequence length="57" mass="6442">MGAGLALLGPPIMTALFIGWILYHLIIKKDAKKYRNDILGGLMFISVWAVIYFVFIK</sequence>
<gene>
    <name evidence="2" type="ORF">PQO05_22145</name>
</gene>
<protein>
    <submittedName>
        <fullName evidence="2">Uncharacterized protein</fullName>
    </submittedName>
</protein>
<dbReference type="RefSeq" id="WP_273629632.1">
    <property type="nucleotide sequence ID" value="NZ_CP117167.1"/>
</dbReference>
<keyword evidence="3" id="KW-1185">Reference proteome</keyword>
<accession>A0ABY7T4Q6</accession>
<evidence type="ECO:0000313" key="3">
    <source>
        <dbReference type="Proteomes" id="UP001216139"/>
    </source>
</evidence>
<dbReference type="Proteomes" id="UP001216139">
    <property type="component" value="Chromosome"/>
</dbReference>
<evidence type="ECO:0000256" key="1">
    <source>
        <dbReference type="SAM" id="Phobius"/>
    </source>
</evidence>
<keyword evidence="1" id="KW-0812">Transmembrane</keyword>
<keyword evidence="1" id="KW-0472">Membrane</keyword>
<feature type="transmembrane region" description="Helical" evidence="1">
    <location>
        <begin position="38"/>
        <end position="56"/>
    </location>
</feature>
<evidence type="ECO:0000313" key="2">
    <source>
        <dbReference type="EMBL" id="WCT11444.1"/>
    </source>
</evidence>
<name>A0ABY7T4Q6_9SPHI</name>
<reference evidence="2 3" key="1">
    <citation type="submission" date="2023-02" db="EMBL/GenBank/DDBJ databases">
        <title>Genome sequence of Mucilaginibacter jinjuensis strain KACC 16571.</title>
        <authorList>
            <person name="Kim S."/>
            <person name="Heo J."/>
            <person name="Kwon S.-W."/>
        </authorList>
    </citation>
    <scope>NUCLEOTIDE SEQUENCE [LARGE SCALE GENOMIC DNA]</scope>
    <source>
        <strain evidence="2 3">KACC 16571</strain>
    </source>
</reference>
<feature type="transmembrane region" description="Helical" evidence="1">
    <location>
        <begin position="6"/>
        <end position="26"/>
    </location>
</feature>
<keyword evidence="1" id="KW-1133">Transmembrane helix</keyword>
<dbReference type="EMBL" id="CP117167">
    <property type="protein sequence ID" value="WCT11444.1"/>
    <property type="molecule type" value="Genomic_DNA"/>
</dbReference>